<dbReference type="OrthoDB" id="4427922at2"/>
<evidence type="ECO:0000313" key="3">
    <source>
        <dbReference type="Proteomes" id="UP000031524"/>
    </source>
</evidence>
<dbReference type="HOGENOM" id="CLU_106245_6_3_11"/>
<evidence type="ECO:0000313" key="2">
    <source>
        <dbReference type="EMBL" id="AJE32552.1"/>
    </source>
</evidence>
<dbReference type="InterPro" id="IPR034768">
    <property type="entry name" value="4FE4S_WBL"/>
</dbReference>
<dbReference type="STRING" id="1223515.B842_03495"/>
<keyword evidence="3" id="KW-1185">Reference proteome</keyword>
<name>A0A0B5D603_9CORY</name>
<accession>A0A0B5D603</accession>
<protein>
    <recommendedName>
        <fullName evidence="1">4Fe-4S Wbl-type domain-containing protein</fullName>
    </recommendedName>
</protein>
<dbReference type="Proteomes" id="UP000031524">
    <property type="component" value="Chromosome"/>
</dbReference>
<dbReference type="KEGG" id="chm:B842_03495"/>
<sequence>MGHWANRAACRGEDPTRFVLDEQPHLVPADKRDRVAFQLCAGCPVRAECAQDALTHRDVGVVRAGVWIGLHPSASRPTNKAIRQLAARANERR</sequence>
<dbReference type="Pfam" id="PF02467">
    <property type="entry name" value="Whib"/>
    <property type="match status" value="1"/>
</dbReference>
<gene>
    <name evidence="2" type="ORF">B842_03495</name>
</gene>
<dbReference type="PROSITE" id="PS51674">
    <property type="entry name" value="4FE4S_WBL"/>
    <property type="match status" value="1"/>
</dbReference>
<dbReference type="AlphaFoldDB" id="A0A0B5D603"/>
<proteinExistence type="predicted"/>
<dbReference type="EMBL" id="CP005286">
    <property type="protein sequence ID" value="AJE32552.1"/>
    <property type="molecule type" value="Genomic_DNA"/>
</dbReference>
<feature type="domain" description="4Fe-4S Wbl-type" evidence="1">
    <location>
        <begin position="9"/>
        <end position="77"/>
    </location>
</feature>
<reference evidence="2 3" key="1">
    <citation type="submission" date="2013-04" db="EMBL/GenBank/DDBJ databases">
        <title>Complete genome sequence of Corynebacterium humireducens DSM 45392(T), isolated from a wastewater-fed microbial fuel cell.</title>
        <authorList>
            <person name="Ruckert C."/>
            <person name="Albersmeier A."/>
            <person name="Kalinowski J."/>
        </authorList>
    </citation>
    <scope>NUCLEOTIDE SEQUENCE [LARGE SCALE GENOMIC DNA]</scope>
    <source>
        <strain evidence="3">MFC-5</strain>
    </source>
</reference>
<organism evidence="2 3">
    <name type="scientific">Corynebacterium humireducens NBRC 106098 = DSM 45392</name>
    <dbReference type="NCBI Taxonomy" id="1223515"/>
    <lineage>
        <taxon>Bacteria</taxon>
        <taxon>Bacillati</taxon>
        <taxon>Actinomycetota</taxon>
        <taxon>Actinomycetes</taxon>
        <taxon>Mycobacteriales</taxon>
        <taxon>Corynebacteriaceae</taxon>
        <taxon>Corynebacterium</taxon>
    </lineage>
</organism>
<evidence type="ECO:0000259" key="1">
    <source>
        <dbReference type="PROSITE" id="PS51674"/>
    </source>
</evidence>
<dbReference type="RefSeq" id="WP_040085227.1">
    <property type="nucleotide sequence ID" value="NZ_BCSU01000019.1"/>
</dbReference>